<keyword evidence="9" id="KW-0289">Folate biosynthesis</keyword>
<dbReference type="EC" id="2.7.6.3" evidence="3"/>
<name>A0ABS3BNK7_9BACT</name>
<keyword evidence="5 14" id="KW-0808">Transferase</keyword>
<dbReference type="InterPro" id="IPR000550">
    <property type="entry name" value="Hppk"/>
</dbReference>
<keyword evidence="7" id="KW-0418">Kinase</keyword>
<keyword evidence="8" id="KW-0067">ATP-binding</keyword>
<evidence type="ECO:0000256" key="12">
    <source>
        <dbReference type="ARBA" id="ARBA00033413"/>
    </source>
</evidence>
<keyword evidence="15" id="KW-1185">Reference proteome</keyword>
<proteinExistence type="inferred from homology"/>
<evidence type="ECO:0000256" key="7">
    <source>
        <dbReference type="ARBA" id="ARBA00022777"/>
    </source>
</evidence>
<dbReference type="NCBIfam" id="TIGR01498">
    <property type="entry name" value="folK"/>
    <property type="match status" value="1"/>
</dbReference>
<dbReference type="EMBL" id="JAFKCW010000001">
    <property type="protein sequence ID" value="MBN7799244.1"/>
    <property type="molecule type" value="Genomic_DNA"/>
</dbReference>
<evidence type="ECO:0000256" key="3">
    <source>
        <dbReference type="ARBA" id="ARBA00013253"/>
    </source>
</evidence>
<evidence type="ECO:0000256" key="2">
    <source>
        <dbReference type="ARBA" id="ARBA00005810"/>
    </source>
</evidence>
<gene>
    <name evidence="14" type="primary">folK</name>
    <name evidence="14" type="ORF">J0A67_00150</name>
</gene>
<dbReference type="CDD" id="cd00483">
    <property type="entry name" value="HPPK"/>
    <property type="match status" value="1"/>
</dbReference>
<dbReference type="Proteomes" id="UP000664698">
    <property type="component" value="Unassembled WGS sequence"/>
</dbReference>
<accession>A0ABS3BNK7</accession>
<feature type="domain" description="7,8-dihydro-6-hydroxymethylpterin-pyrophosphokinase" evidence="13">
    <location>
        <begin position="6"/>
        <end position="131"/>
    </location>
</feature>
<evidence type="ECO:0000256" key="1">
    <source>
        <dbReference type="ARBA" id="ARBA00005051"/>
    </source>
</evidence>
<evidence type="ECO:0000256" key="10">
    <source>
        <dbReference type="ARBA" id="ARBA00029409"/>
    </source>
</evidence>
<dbReference type="PANTHER" id="PTHR43071">
    <property type="entry name" value="2-AMINO-4-HYDROXY-6-HYDROXYMETHYLDIHYDROPTERIDINE PYROPHOSPHOKINASE"/>
    <property type="match status" value="1"/>
</dbReference>
<comment type="similarity">
    <text evidence="2">Belongs to the HPPK family.</text>
</comment>
<protein>
    <recommendedName>
        <fullName evidence="4">2-amino-4-hydroxy-6-hydroxymethyldihydropteridine pyrophosphokinase</fullName>
        <ecNumber evidence="3">2.7.6.3</ecNumber>
    </recommendedName>
    <alternativeName>
        <fullName evidence="11">6-hydroxymethyl-7,8-dihydropterin pyrophosphokinase</fullName>
    </alternativeName>
    <alternativeName>
        <fullName evidence="12">7,8-dihydro-6-hydroxymethylpterin-pyrophosphokinase</fullName>
    </alternativeName>
</protein>
<evidence type="ECO:0000256" key="11">
    <source>
        <dbReference type="ARBA" id="ARBA00029766"/>
    </source>
</evidence>
<dbReference type="SUPFAM" id="SSF55083">
    <property type="entry name" value="6-hydroxymethyl-7,8-dihydropterin pyrophosphokinase, HPPK"/>
    <property type="match status" value="1"/>
</dbReference>
<keyword evidence="6" id="KW-0547">Nucleotide-binding</keyword>
<comment type="function">
    <text evidence="10">Catalyzes the transfer of pyrophosphate from adenosine triphosphate (ATP) to 6-hydroxymethyl-7,8-dihydropterin, an enzymatic step in folate biosynthesis pathway.</text>
</comment>
<evidence type="ECO:0000313" key="14">
    <source>
        <dbReference type="EMBL" id="MBN7799244.1"/>
    </source>
</evidence>
<evidence type="ECO:0000256" key="4">
    <source>
        <dbReference type="ARBA" id="ARBA00016218"/>
    </source>
</evidence>
<dbReference type="Gene3D" id="3.30.70.560">
    <property type="entry name" value="7,8-Dihydro-6-hydroxymethylpterin-pyrophosphokinase HPPK"/>
    <property type="match status" value="1"/>
</dbReference>
<evidence type="ECO:0000256" key="9">
    <source>
        <dbReference type="ARBA" id="ARBA00022909"/>
    </source>
</evidence>
<dbReference type="RefSeq" id="WP_206567248.1">
    <property type="nucleotide sequence ID" value="NZ_JAFKCW010000001.1"/>
</dbReference>
<dbReference type="Pfam" id="PF01288">
    <property type="entry name" value="HPPK"/>
    <property type="match status" value="1"/>
</dbReference>
<evidence type="ECO:0000256" key="5">
    <source>
        <dbReference type="ARBA" id="ARBA00022679"/>
    </source>
</evidence>
<sequence length="161" mass="18220">MYTEAVLSLGGNKGNREFLLAQAVEALRDQFGVTKLSDIYETGAWGGVAQGNFLNQIAVILTEKNPEEVLRIIQAIEKNLGRKRDEHWGDRTMDIDILYFGDRILDTDQLKVPHPFLAKRKFVLVPLASLLPEKKHPITYKSSIEMLAECEDESEVSVYVK</sequence>
<evidence type="ECO:0000256" key="8">
    <source>
        <dbReference type="ARBA" id="ARBA00022840"/>
    </source>
</evidence>
<evidence type="ECO:0000313" key="15">
    <source>
        <dbReference type="Proteomes" id="UP000664698"/>
    </source>
</evidence>
<dbReference type="GO" id="GO:0003848">
    <property type="term" value="F:2-amino-4-hydroxy-6-hydroxymethyldihydropteridine diphosphokinase activity"/>
    <property type="evidence" value="ECO:0007669"/>
    <property type="project" value="UniProtKB-EC"/>
</dbReference>
<organism evidence="14 15">
    <name type="scientific">Algoriphagus aestuariicola</name>
    <dbReference type="NCBI Taxonomy" id="1852016"/>
    <lineage>
        <taxon>Bacteria</taxon>
        <taxon>Pseudomonadati</taxon>
        <taxon>Bacteroidota</taxon>
        <taxon>Cytophagia</taxon>
        <taxon>Cytophagales</taxon>
        <taxon>Cyclobacteriaceae</taxon>
        <taxon>Algoriphagus</taxon>
    </lineage>
</organism>
<comment type="caution">
    <text evidence="14">The sequence shown here is derived from an EMBL/GenBank/DDBJ whole genome shotgun (WGS) entry which is preliminary data.</text>
</comment>
<comment type="pathway">
    <text evidence="1">Cofactor biosynthesis; tetrahydrofolate biosynthesis; 2-amino-4-hydroxy-6-hydroxymethyl-7,8-dihydropteridine diphosphate from 7,8-dihydroneopterin triphosphate: step 4/4.</text>
</comment>
<dbReference type="InterPro" id="IPR035907">
    <property type="entry name" value="Hppk_sf"/>
</dbReference>
<evidence type="ECO:0000256" key="6">
    <source>
        <dbReference type="ARBA" id="ARBA00022741"/>
    </source>
</evidence>
<evidence type="ECO:0000259" key="13">
    <source>
        <dbReference type="Pfam" id="PF01288"/>
    </source>
</evidence>
<dbReference type="PANTHER" id="PTHR43071:SF1">
    <property type="entry name" value="2-AMINO-4-HYDROXY-6-HYDROXYMETHYLDIHYDROPTERIDINE PYROPHOSPHOKINASE"/>
    <property type="match status" value="1"/>
</dbReference>
<reference evidence="14 15" key="1">
    <citation type="submission" date="2021-03" db="EMBL/GenBank/DDBJ databases">
        <title>novel species isolated from a fishpond in China.</title>
        <authorList>
            <person name="Lu H."/>
            <person name="Cai Z."/>
        </authorList>
    </citation>
    <scope>NUCLEOTIDE SEQUENCE [LARGE SCALE GENOMIC DNA]</scope>
    <source>
        <strain evidence="14 15">JCM 31546</strain>
    </source>
</reference>